<keyword evidence="3" id="KW-0614">Plasmid</keyword>
<evidence type="ECO:0000256" key="1">
    <source>
        <dbReference type="SAM" id="MobiDB-lite"/>
    </source>
</evidence>
<evidence type="ECO:0000313" key="4">
    <source>
        <dbReference type="Proteomes" id="UP001235547"/>
    </source>
</evidence>
<gene>
    <name evidence="3" type="ORF">PYH38_006299</name>
</gene>
<proteinExistence type="predicted"/>
<reference evidence="3 4" key="1">
    <citation type="submission" date="2023-03" db="EMBL/GenBank/DDBJ databases">
        <authorList>
            <person name="Kaur S."/>
            <person name="Espinosa-Saiz D."/>
            <person name="Velazquez E."/>
            <person name="Menendez E."/>
            <person name="diCenzo G.C."/>
        </authorList>
    </citation>
    <scope>NUCLEOTIDE SEQUENCE [LARGE SCALE GENOMIC DNA]</scope>
    <source>
        <strain evidence="3 4">LMG 27395</strain>
        <plasmid evidence="3 4">unnamed</plasmid>
    </source>
</reference>
<dbReference type="Proteomes" id="UP001235547">
    <property type="component" value="Plasmid unnamed"/>
</dbReference>
<dbReference type="InterPro" id="IPR013597">
    <property type="entry name" value="Mat_intron_G2"/>
</dbReference>
<dbReference type="EMBL" id="CP120372">
    <property type="protein sequence ID" value="WEX85367.1"/>
    <property type="molecule type" value="Genomic_DNA"/>
</dbReference>
<protein>
    <recommendedName>
        <fullName evidence="2">Group II intron maturase-specific domain-containing protein</fullName>
    </recommendedName>
</protein>
<keyword evidence="4" id="KW-1185">Reference proteome</keyword>
<dbReference type="RefSeq" id="WP_280736278.1">
    <property type="nucleotide sequence ID" value="NZ_CP120369.1"/>
</dbReference>
<accession>A0ABY8D6N8</accession>
<feature type="domain" description="Group II intron maturase-specific" evidence="2">
    <location>
        <begin position="10"/>
        <end position="52"/>
    </location>
</feature>
<geneLocation type="plasmid" evidence="3 4">
    <name>unnamed</name>
</geneLocation>
<dbReference type="Pfam" id="PF08388">
    <property type="entry name" value="GIIM"/>
    <property type="match status" value="1"/>
</dbReference>
<organism evidence="3 4">
    <name type="scientific">Sinorhizobium numidicum</name>
    <dbReference type="NCBI Taxonomy" id="680248"/>
    <lineage>
        <taxon>Bacteria</taxon>
        <taxon>Pseudomonadati</taxon>
        <taxon>Pseudomonadota</taxon>
        <taxon>Alphaproteobacteria</taxon>
        <taxon>Hyphomicrobiales</taxon>
        <taxon>Rhizobiaceae</taxon>
        <taxon>Sinorhizobium/Ensifer group</taxon>
        <taxon>Sinorhizobium</taxon>
    </lineage>
</organism>
<feature type="region of interest" description="Disordered" evidence="1">
    <location>
        <begin position="79"/>
        <end position="118"/>
    </location>
</feature>
<sequence length="118" mass="13249">MEIPKTKVVNLRRKVKQLTGRDSIFVSLGDKLREINPMLRGWSNYYRHCSSVSAGMWVCVCSTGSIRNAPKRGCVKLWGSKQPNSRRPTRRLWREGRSSNICSAGPRLPASFGIDGNA</sequence>
<evidence type="ECO:0000313" key="3">
    <source>
        <dbReference type="EMBL" id="WEX85367.1"/>
    </source>
</evidence>
<name>A0ABY8D6N8_9HYPH</name>
<evidence type="ECO:0000259" key="2">
    <source>
        <dbReference type="Pfam" id="PF08388"/>
    </source>
</evidence>